<evidence type="ECO:0000313" key="2">
    <source>
        <dbReference type="EMBL" id="ANH76142.1"/>
    </source>
</evidence>
<proteinExistence type="predicted"/>
<reference evidence="2 3" key="1">
    <citation type="submission" date="2015-09" db="EMBL/GenBank/DDBJ databases">
        <authorList>
            <person name="Xu Y."/>
            <person name="Nagy A."/>
            <person name="Liu N.T."/>
            <person name="Nou X."/>
        </authorList>
    </citation>
    <scope>NUCLEOTIDE SEQUENCE [LARGE SCALE GENOMIC DNA]</scope>
    <source>
        <strain evidence="2 3">FC1138</strain>
    </source>
</reference>
<dbReference type="EC" id="2.7.3.-" evidence="2"/>
<feature type="region of interest" description="Disordered" evidence="1">
    <location>
        <begin position="33"/>
        <end position="55"/>
    </location>
</feature>
<gene>
    <name evidence="2" type="ORF">ACS15_4041</name>
</gene>
<organism evidence="2 3">
    <name type="scientific">Ralstonia insidiosa</name>
    <dbReference type="NCBI Taxonomy" id="190721"/>
    <lineage>
        <taxon>Bacteria</taxon>
        <taxon>Pseudomonadati</taxon>
        <taxon>Pseudomonadota</taxon>
        <taxon>Betaproteobacteria</taxon>
        <taxon>Burkholderiales</taxon>
        <taxon>Burkholderiaceae</taxon>
        <taxon>Ralstonia</taxon>
    </lineage>
</organism>
<dbReference type="GO" id="GO:0016301">
    <property type="term" value="F:kinase activity"/>
    <property type="evidence" value="ECO:0007669"/>
    <property type="project" value="UniProtKB-KW"/>
</dbReference>
<keyword evidence="2" id="KW-0418">Kinase</keyword>
<keyword evidence="2" id="KW-0808">Transferase</keyword>
<dbReference type="KEGG" id="rin:ACS15_4041"/>
<dbReference type="Proteomes" id="UP000077927">
    <property type="component" value="Chromosome 2"/>
</dbReference>
<accession>A0AAC9FUB4</accession>
<dbReference type="EMBL" id="CP012606">
    <property type="protein sequence ID" value="ANH76142.1"/>
    <property type="molecule type" value="Genomic_DNA"/>
</dbReference>
<name>A0AAC9FUB4_9RALS</name>
<evidence type="ECO:0000256" key="1">
    <source>
        <dbReference type="SAM" id="MobiDB-lite"/>
    </source>
</evidence>
<sequence>MPSPLATLRERIANQVRGLTRATGGLTLDIASPPATPVCSAPMPSAGKSMPTSPR</sequence>
<protein>
    <submittedName>
        <fullName evidence="2">Sensory transduction kinase domain protein</fullName>
        <ecNumber evidence="2">2.7.3.-</ecNumber>
    </submittedName>
</protein>
<dbReference type="AlphaFoldDB" id="A0AAC9FUB4"/>
<evidence type="ECO:0000313" key="3">
    <source>
        <dbReference type="Proteomes" id="UP000077927"/>
    </source>
</evidence>